<proteinExistence type="predicted"/>
<feature type="compositionally biased region" description="Low complexity" evidence="1">
    <location>
        <begin position="60"/>
        <end position="77"/>
    </location>
</feature>
<evidence type="ECO:0000256" key="1">
    <source>
        <dbReference type="SAM" id="MobiDB-lite"/>
    </source>
</evidence>
<evidence type="ECO:0000313" key="4">
    <source>
        <dbReference type="Proteomes" id="UP001519311"/>
    </source>
</evidence>
<feature type="region of interest" description="Disordered" evidence="1">
    <location>
        <begin position="48"/>
        <end position="79"/>
    </location>
</feature>
<feature type="region of interest" description="Disordered" evidence="1">
    <location>
        <begin position="166"/>
        <end position="200"/>
    </location>
</feature>
<accession>A0ABS4VAB8</accession>
<keyword evidence="4" id="KW-1185">Reference proteome</keyword>
<dbReference type="EMBL" id="JAGINS010000001">
    <property type="protein sequence ID" value="MBP2360860.1"/>
    <property type="molecule type" value="Genomic_DNA"/>
</dbReference>
<dbReference type="Proteomes" id="UP001519311">
    <property type="component" value="Unassembled WGS sequence"/>
</dbReference>
<dbReference type="Pfam" id="PF03990">
    <property type="entry name" value="DUF348"/>
    <property type="match status" value="1"/>
</dbReference>
<protein>
    <recommendedName>
        <fullName evidence="2">DUF348 domain-containing protein</fullName>
    </recommendedName>
</protein>
<reference evidence="3 4" key="1">
    <citation type="submission" date="2021-03" db="EMBL/GenBank/DDBJ databases">
        <title>Sequencing the genomes of 1000 actinobacteria strains.</title>
        <authorList>
            <person name="Klenk H.-P."/>
        </authorList>
    </citation>
    <scope>NUCLEOTIDE SEQUENCE [LARGE SCALE GENOMIC DNA]</scope>
    <source>
        <strain evidence="3 4">DSM 40843</strain>
    </source>
</reference>
<evidence type="ECO:0000313" key="3">
    <source>
        <dbReference type="EMBL" id="MBP2360860.1"/>
    </source>
</evidence>
<gene>
    <name evidence="3" type="ORF">JOF59_003260</name>
</gene>
<dbReference type="RefSeq" id="WP_206431807.1">
    <property type="nucleotide sequence ID" value="NZ_BMWJ01000008.1"/>
</dbReference>
<sequence>MGHVQGSHRTVRGSRRTGAGVPAGSAPRSLHEAATVVARVRRVAPPVHDPTALDVPPPRQAIRPAAPAAHPAVAPRAPARRYREAARRLRRLLPQALVVAFLAGGTSAFLAHDKAVRVCVDGTSTTVHTFADDVGELLDAEGVTVGSRDTVAPAPGTGLVDGDEVVVRREARGDRGTAETEGHRDARSGAGGGAPAPRRP</sequence>
<name>A0ABS4VAB8_9ACTN</name>
<feature type="region of interest" description="Disordered" evidence="1">
    <location>
        <begin position="1"/>
        <end position="30"/>
    </location>
</feature>
<organism evidence="3 4">
    <name type="scientific">Streptomyces clavifer</name>
    <dbReference type="NCBI Taxonomy" id="68188"/>
    <lineage>
        <taxon>Bacteria</taxon>
        <taxon>Bacillati</taxon>
        <taxon>Actinomycetota</taxon>
        <taxon>Actinomycetes</taxon>
        <taxon>Kitasatosporales</taxon>
        <taxon>Streptomycetaceae</taxon>
        <taxon>Streptomyces</taxon>
    </lineage>
</organism>
<feature type="domain" description="DUF348" evidence="2">
    <location>
        <begin position="118"/>
        <end position="155"/>
    </location>
</feature>
<dbReference type="InterPro" id="IPR007137">
    <property type="entry name" value="DUF348"/>
</dbReference>
<feature type="compositionally biased region" description="Basic and acidic residues" evidence="1">
    <location>
        <begin position="166"/>
        <end position="187"/>
    </location>
</feature>
<comment type="caution">
    <text evidence="3">The sequence shown here is derived from an EMBL/GenBank/DDBJ whole genome shotgun (WGS) entry which is preliminary data.</text>
</comment>
<evidence type="ECO:0000259" key="2">
    <source>
        <dbReference type="Pfam" id="PF03990"/>
    </source>
</evidence>